<dbReference type="EMBL" id="JAGMWT010000006">
    <property type="protein sequence ID" value="KAH7126915.1"/>
    <property type="molecule type" value="Genomic_DNA"/>
</dbReference>
<feature type="region of interest" description="Disordered" evidence="6">
    <location>
        <begin position="430"/>
        <end position="485"/>
    </location>
</feature>
<keyword evidence="4" id="KW-0539">Nucleus</keyword>
<sequence length="792" mass="89852">MWFLQHEFLFEGKRVWLRPGSQQLFGRTAKSGNGEEGKHIVISHKAVSRQHMMIKVYEVPPTDGTKLHSRSPIEITDLSCRQGTVVDDKKRLLSKKGGDSIAEYDTFRLTGTEHTIQLVASYPAFKIKWEPMVITFATKSKDNALRSNLLHALDIKTSMEFIHGQTTHVVSQKRNLPKVLQGLVAGKFIVTSDFLDKVIDVATPQDSQLETYKASKLEEDFDLAWPQEKEYVPPVGAEPVPRDARLLEPDVTRSEVFAGLTFVFLDENQHSSLQEPLAGGTGKVLLYDLRPGQTTVDEYVDYVRSVMGRKRGTKASAGRIPVITIRLPSFPEGMEEWAANFRSGVDLLLNQRSVPQNEILDAIIMKDATALQKPPSESELNSSAPETKTAELGRRELSQPPESQSVLQDEPVQVIPRKRPIRRGVTVSRFTGFDDFEPPPKARKMEPDTQMEGAEDPYSTRRSTVSEPQPMALAQRSQRGQSPAMQTIEEIDKEQQMEALFPAAAEMKRRRAATRAVSASVEPETQLAPRKKTKTEQIEELQAKARRQEKANHIDVREAARKRVKEEDERREAEEENLREQLQDIDIAEIAKKIEIGEMQMRPRQNGASKRSTADDREWQDEWNGRKNFKKFRRRGAENAPRRERVIVALEEASSNQGYGVGDPFYLEEDPETTRKTEERRHKRKQEEERSESEQEPGFTRRKRTKKQPEVINVDDSGSDDNVVVPATYGSGSTTRTQRVPETQAAETQTQRGSRKRGAASVAAGPSKKTRYGRRDDDSDDEETGFRLKKRR</sequence>
<keyword evidence="3" id="KW-0234">DNA repair</keyword>
<evidence type="ECO:0000256" key="1">
    <source>
        <dbReference type="ARBA" id="ARBA00004123"/>
    </source>
</evidence>
<name>A0A9P9DUP0_9PLEO</name>
<feature type="region of interest" description="Disordered" evidence="6">
    <location>
        <begin position="511"/>
        <end position="581"/>
    </location>
</feature>
<evidence type="ECO:0000313" key="8">
    <source>
        <dbReference type="EMBL" id="KAH7126915.1"/>
    </source>
</evidence>
<feature type="region of interest" description="Disordered" evidence="6">
    <location>
        <begin position="596"/>
        <end position="792"/>
    </location>
</feature>
<dbReference type="SUPFAM" id="SSF49879">
    <property type="entry name" value="SMAD/FHA domain"/>
    <property type="match status" value="1"/>
</dbReference>
<protein>
    <recommendedName>
        <fullName evidence="7">FHA domain-containing protein</fullName>
    </recommendedName>
</protein>
<dbReference type="InterPro" id="IPR000253">
    <property type="entry name" value="FHA_dom"/>
</dbReference>
<dbReference type="Proteomes" id="UP000700596">
    <property type="component" value="Unassembled WGS sequence"/>
</dbReference>
<dbReference type="AlphaFoldDB" id="A0A9P9DUP0"/>
<evidence type="ECO:0000313" key="9">
    <source>
        <dbReference type="Proteomes" id="UP000700596"/>
    </source>
</evidence>
<evidence type="ECO:0000256" key="6">
    <source>
        <dbReference type="SAM" id="MobiDB-lite"/>
    </source>
</evidence>
<evidence type="ECO:0000256" key="2">
    <source>
        <dbReference type="ARBA" id="ARBA00022763"/>
    </source>
</evidence>
<accession>A0A9P9DUP0</accession>
<feature type="compositionally biased region" description="Basic and acidic residues" evidence="6">
    <location>
        <begin position="438"/>
        <end position="447"/>
    </location>
</feature>
<gene>
    <name evidence="8" type="ORF">B0J11DRAFT_526755</name>
</gene>
<dbReference type="InterPro" id="IPR008984">
    <property type="entry name" value="SMAD_FHA_dom_sf"/>
</dbReference>
<reference evidence="8" key="1">
    <citation type="journal article" date="2021" name="Nat. Commun.">
        <title>Genetic determinants of endophytism in the Arabidopsis root mycobiome.</title>
        <authorList>
            <person name="Mesny F."/>
            <person name="Miyauchi S."/>
            <person name="Thiergart T."/>
            <person name="Pickel B."/>
            <person name="Atanasova L."/>
            <person name="Karlsson M."/>
            <person name="Huettel B."/>
            <person name="Barry K.W."/>
            <person name="Haridas S."/>
            <person name="Chen C."/>
            <person name="Bauer D."/>
            <person name="Andreopoulos W."/>
            <person name="Pangilinan J."/>
            <person name="LaButti K."/>
            <person name="Riley R."/>
            <person name="Lipzen A."/>
            <person name="Clum A."/>
            <person name="Drula E."/>
            <person name="Henrissat B."/>
            <person name="Kohler A."/>
            <person name="Grigoriev I.V."/>
            <person name="Martin F.M."/>
            <person name="Hacquard S."/>
        </authorList>
    </citation>
    <scope>NUCLEOTIDE SEQUENCE</scope>
    <source>
        <strain evidence="8">MPI-CAGE-CH-0243</strain>
    </source>
</reference>
<comment type="subcellular location">
    <subcellularLocation>
        <location evidence="1">Nucleus</location>
    </subcellularLocation>
</comment>
<dbReference type="PANTHER" id="PTHR12162">
    <property type="entry name" value="NIBRIN-RELATED"/>
    <property type="match status" value="1"/>
</dbReference>
<keyword evidence="9" id="KW-1185">Reference proteome</keyword>
<dbReference type="Pfam" id="PF16508">
    <property type="entry name" value="NIBRIN_BRCT_II"/>
    <property type="match status" value="1"/>
</dbReference>
<dbReference type="PANTHER" id="PTHR12162:SF0">
    <property type="entry name" value="NIBRIN"/>
    <property type="match status" value="1"/>
</dbReference>
<dbReference type="InterPro" id="IPR040227">
    <property type="entry name" value="Nibrin-rel"/>
</dbReference>
<feature type="compositionally biased region" description="Basic and acidic residues" evidence="6">
    <location>
        <begin position="534"/>
        <end position="581"/>
    </location>
</feature>
<feature type="compositionally biased region" description="Polar residues" evidence="6">
    <location>
        <begin position="475"/>
        <end position="485"/>
    </location>
</feature>
<comment type="caution">
    <text evidence="8">The sequence shown here is derived from an EMBL/GenBank/DDBJ whole genome shotgun (WGS) entry which is preliminary data.</text>
</comment>
<feature type="region of interest" description="Disordered" evidence="6">
    <location>
        <begin position="372"/>
        <end position="409"/>
    </location>
</feature>
<feature type="compositionally biased region" description="Polar residues" evidence="6">
    <location>
        <begin position="730"/>
        <end position="752"/>
    </location>
</feature>
<dbReference type="Gene3D" id="2.60.200.20">
    <property type="match status" value="1"/>
</dbReference>
<dbReference type="Gene3D" id="3.40.50.10980">
    <property type="entry name" value="Nibrin, BRCT2 domain"/>
    <property type="match status" value="1"/>
</dbReference>
<feature type="compositionally biased region" description="Basic and acidic residues" evidence="6">
    <location>
        <begin position="635"/>
        <end position="646"/>
    </location>
</feature>
<dbReference type="InterPro" id="IPR043014">
    <property type="entry name" value="Nibrin_BRCT2_sf"/>
</dbReference>
<proteinExistence type="inferred from homology"/>
<dbReference type="InterPro" id="IPR032429">
    <property type="entry name" value="Nibrin_BRCT2"/>
</dbReference>
<dbReference type="GO" id="GO:0000724">
    <property type="term" value="P:double-strand break repair via homologous recombination"/>
    <property type="evidence" value="ECO:0007669"/>
    <property type="project" value="TreeGrafter"/>
</dbReference>
<feature type="compositionally biased region" description="Basic and acidic residues" evidence="6">
    <location>
        <begin position="388"/>
        <end position="397"/>
    </location>
</feature>
<evidence type="ECO:0000256" key="3">
    <source>
        <dbReference type="ARBA" id="ARBA00023204"/>
    </source>
</evidence>
<dbReference type="OrthoDB" id="552194at2759"/>
<dbReference type="GO" id="GO:0007095">
    <property type="term" value="P:mitotic G2 DNA damage checkpoint signaling"/>
    <property type="evidence" value="ECO:0007669"/>
    <property type="project" value="InterPro"/>
</dbReference>
<feature type="compositionally biased region" description="Basic and acidic residues" evidence="6">
    <location>
        <begin position="672"/>
        <end position="688"/>
    </location>
</feature>
<dbReference type="GO" id="GO:0030870">
    <property type="term" value="C:Mre11 complex"/>
    <property type="evidence" value="ECO:0007669"/>
    <property type="project" value="InterPro"/>
</dbReference>
<dbReference type="GO" id="GO:0003684">
    <property type="term" value="F:damaged DNA binding"/>
    <property type="evidence" value="ECO:0007669"/>
    <property type="project" value="TreeGrafter"/>
</dbReference>
<dbReference type="PROSITE" id="PS50006">
    <property type="entry name" value="FHA_DOMAIN"/>
    <property type="match status" value="1"/>
</dbReference>
<feature type="domain" description="FHA" evidence="7">
    <location>
        <begin position="23"/>
        <end position="91"/>
    </location>
</feature>
<evidence type="ECO:0000256" key="5">
    <source>
        <dbReference type="ARBA" id="ARBA00044757"/>
    </source>
</evidence>
<organism evidence="8 9">
    <name type="scientific">Dendryphion nanum</name>
    <dbReference type="NCBI Taxonomy" id="256645"/>
    <lineage>
        <taxon>Eukaryota</taxon>
        <taxon>Fungi</taxon>
        <taxon>Dikarya</taxon>
        <taxon>Ascomycota</taxon>
        <taxon>Pezizomycotina</taxon>
        <taxon>Dothideomycetes</taxon>
        <taxon>Pleosporomycetidae</taxon>
        <taxon>Pleosporales</taxon>
        <taxon>Torulaceae</taxon>
        <taxon>Dendryphion</taxon>
    </lineage>
</organism>
<keyword evidence="2" id="KW-0227">DNA damage</keyword>
<feature type="compositionally biased region" description="Low complexity" evidence="6">
    <location>
        <begin position="714"/>
        <end position="725"/>
    </location>
</feature>
<comment type="similarity">
    <text evidence="5">Belongs to the Nibrin family.</text>
</comment>
<evidence type="ECO:0000256" key="4">
    <source>
        <dbReference type="ARBA" id="ARBA00023242"/>
    </source>
</evidence>
<evidence type="ECO:0000259" key="7">
    <source>
        <dbReference type="PROSITE" id="PS50006"/>
    </source>
</evidence>